<dbReference type="AlphaFoldDB" id="A0A1I3NSF3"/>
<keyword evidence="2" id="KW-1185">Reference proteome</keyword>
<name>A0A1I3NSF3_9GAMM</name>
<dbReference type="EMBL" id="FORC01000004">
    <property type="protein sequence ID" value="SFJ12129.1"/>
    <property type="molecule type" value="Genomic_DNA"/>
</dbReference>
<organism evidence="1 2">
    <name type="scientific">Phytopseudomonas argentinensis</name>
    <dbReference type="NCBI Taxonomy" id="289370"/>
    <lineage>
        <taxon>Bacteria</taxon>
        <taxon>Pseudomonadati</taxon>
        <taxon>Pseudomonadota</taxon>
        <taxon>Gammaproteobacteria</taxon>
        <taxon>Pseudomonadales</taxon>
        <taxon>Pseudomonadaceae</taxon>
        <taxon>Phytopseudomonas</taxon>
    </lineage>
</organism>
<sequence>MAHLHIMLGGVPIVTHAGAPEQSEAPIGGSSLLRMSDGSAVKQQHWQRASGSVSGNGLMPPGLDGLDYSVPLELRLTEVSNMVGAGPDFVLTSTPRPDKAPWAFYQLDDELWYRCACSFANGVVTVPPVAGAVLYQVAWMPVYSVFTDKPSKTQNTNHSWSITWEEA</sequence>
<proteinExistence type="predicted"/>
<dbReference type="Proteomes" id="UP000183018">
    <property type="component" value="Unassembled WGS sequence"/>
</dbReference>
<dbReference type="OrthoDB" id="8526408at2"/>
<accession>A0A1I3NSF3</accession>
<reference evidence="2" key="1">
    <citation type="submission" date="2016-10" db="EMBL/GenBank/DDBJ databases">
        <authorList>
            <person name="Varghese N."/>
            <person name="Submissions S."/>
        </authorList>
    </citation>
    <scope>NUCLEOTIDE SEQUENCE [LARGE SCALE GENOMIC DNA]</scope>
    <source>
        <strain evidence="2">LMG 22563</strain>
    </source>
</reference>
<dbReference type="STRING" id="289370.SAMN05216602_3992"/>
<evidence type="ECO:0000313" key="1">
    <source>
        <dbReference type="EMBL" id="SFJ12129.1"/>
    </source>
</evidence>
<gene>
    <name evidence="1" type="ORF">SAMN05216602_3992</name>
</gene>
<protein>
    <submittedName>
        <fullName evidence="1">Uncharacterized protein</fullName>
    </submittedName>
</protein>
<evidence type="ECO:0000313" key="2">
    <source>
        <dbReference type="Proteomes" id="UP000183018"/>
    </source>
</evidence>
<dbReference type="RefSeq" id="WP_074888170.1">
    <property type="nucleotide sequence ID" value="NZ_FORC01000004.1"/>
</dbReference>